<dbReference type="Gene3D" id="1.10.287.130">
    <property type="match status" value="1"/>
</dbReference>
<comment type="caution">
    <text evidence="13">The sequence shown here is derived from an EMBL/GenBank/DDBJ whole genome shotgun (WGS) entry which is preliminary data.</text>
</comment>
<evidence type="ECO:0000256" key="2">
    <source>
        <dbReference type="ARBA" id="ARBA00004370"/>
    </source>
</evidence>
<dbReference type="Gene3D" id="3.30.565.10">
    <property type="entry name" value="Histidine kinase-like ATPase, C-terminal domain"/>
    <property type="match status" value="1"/>
</dbReference>
<keyword evidence="6 13" id="KW-0418">Kinase</keyword>
<dbReference type="InterPro" id="IPR001789">
    <property type="entry name" value="Sig_transdc_resp-reg_receiver"/>
</dbReference>
<dbReference type="InterPro" id="IPR036097">
    <property type="entry name" value="HisK_dim/P_sf"/>
</dbReference>
<accession>A0ABQ4Q7V1</accession>
<dbReference type="SMART" id="SM00304">
    <property type="entry name" value="HAMP"/>
    <property type="match status" value="11"/>
</dbReference>
<feature type="coiled-coil region" evidence="9">
    <location>
        <begin position="963"/>
        <end position="990"/>
    </location>
</feature>
<keyword evidence="5" id="KW-0808">Transferase</keyword>
<dbReference type="Gene3D" id="1.20.120.1530">
    <property type="match status" value="6"/>
</dbReference>
<feature type="modified residue" description="4-aspartylphosphate" evidence="8">
    <location>
        <position position="1835"/>
    </location>
</feature>
<dbReference type="Pfam" id="PF18947">
    <property type="entry name" value="HAMP_2"/>
    <property type="match status" value="2"/>
</dbReference>
<dbReference type="PRINTS" id="PR00344">
    <property type="entry name" value="BCTRLSENSOR"/>
</dbReference>
<feature type="domain" description="HAMP" evidence="12">
    <location>
        <begin position="753"/>
        <end position="805"/>
    </location>
</feature>
<dbReference type="PANTHER" id="PTHR45339">
    <property type="entry name" value="HYBRID SIGNAL TRANSDUCTION HISTIDINE KINASE J"/>
    <property type="match status" value="1"/>
</dbReference>
<dbReference type="SMART" id="SM00448">
    <property type="entry name" value="REC"/>
    <property type="match status" value="3"/>
</dbReference>
<dbReference type="Gene3D" id="3.30.450.40">
    <property type="match status" value="1"/>
</dbReference>
<dbReference type="CDD" id="cd16922">
    <property type="entry name" value="HATPase_EvgS-ArcB-TorS-like"/>
    <property type="match status" value="1"/>
</dbReference>
<evidence type="ECO:0000256" key="4">
    <source>
        <dbReference type="ARBA" id="ARBA00022553"/>
    </source>
</evidence>
<feature type="domain" description="HAMP" evidence="12">
    <location>
        <begin position="569"/>
        <end position="621"/>
    </location>
</feature>
<gene>
    <name evidence="13" type="ORF">NCCP691_31400</name>
</gene>
<evidence type="ECO:0000313" key="14">
    <source>
        <dbReference type="Proteomes" id="UP000887222"/>
    </source>
</evidence>
<feature type="domain" description="HAMP" evidence="12">
    <location>
        <begin position="293"/>
        <end position="345"/>
    </location>
</feature>
<feature type="modified residue" description="4-aspartylphosphate" evidence="8">
    <location>
        <position position="1688"/>
    </location>
</feature>
<dbReference type="CDD" id="cd00156">
    <property type="entry name" value="REC"/>
    <property type="match status" value="1"/>
</dbReference>
<dbReference type="InterPro" id="IPR036890">
    <property type="entry name" value="HATPase_C_sf"/>
</dbReference>
<dbReference type="Gene3D" id="3.40.50.2300">
    <property type="match status" value="3"/>
</dbReference>
<feature type="domain" description="HAMP" evidence="12">
    <location>
        <begin position="845"/>
        <end position="897"/>
    </location>
</feature>
<keyword evidence="9" id="KW-0175">Coiled coil</keyword>
<dbReference type="Pfam" id="PF00072">
    <property type="entry name" value="Response_reg"/>
    <property type="match status" value="3"/>
</dbReference>
<keyword evidence="4 8" id="KW-0597">Phosphoprotein</keyword>
<name>A0ABQ4Q7V1_9BURK</name>
<evidence type="ECO:0000256" key="1">
    <source>
        <dbReference type="ARBA" id="ARBA00000085"/>
    </source>
</evidence>
<dbReference type="Proteomes" id="UP000887222">
    <property type="component" value="Unassembled WGS sequence"/>
</dbReference>
<dbReference type="PANTHER" id="PTHR45339:SF1">
    <property type="entry name" value="HYBRID SIGNAL TRANSDUCTION HISTIDINE KINASE J"/>
    <property type="match status" value="1"/>
</dbReference>
<dbReference type="InterPro" id="IPR005467">
    <property type="entry name" value="His_kinase_dom"/>
</dbReference>
<dbReference type="CDD" id="cd00082">
    <property type="entry name" value="HisKA"/>
    <property type="match status" value="1"/>
</dbReference>
<evidence type="ECO:0000313" key="13">
    <source>
        <dbReference type="EMBL" id="GIZ53126.1"/>
    </source>
</evidence>
<dbReference type="Pfam" id="PF13185">
    <property type="entry name" value="GAF_2"/>
    <property type="match status" value="1"/>
</dbReference>
<dbReference type="InterPro" id="IPR004358">
    <property type="entry name" value="Sig_transdc_His_kin-like_C"/>
</dbReference>
<dbReference type="SUPFAM" id="SSF52172">
    <property type="entry name" value="CheY-like"/>
    <property type="match status" value="3"/>
</dbReference>
<evidence type="ECO:0000256" key="8">
    <source>
        <dbReference type="PROSITE-ProRule" id="PRU00169"/>
    </source>
</evidence>
<reference evidence="13 14" key="1">
    <citation type="journal article" date="2022" name="Int. J. Syst. Evol. Microbiol.">
        <title>Noviherbaspirillum aridicola sp. nov., isolated from an arid soil in Pakistan.</title>
        <authorList>
            <person name="Khan I.U."/>
            <person name="Saqib M."/>
            <person name="Amin A."/>
            <person name="Hussain F."/>
            <person name="Li L."/>
            <person name="Liu Y.H."/>
            <person name="Fang B.Z."/>
            <person name="Ahmed I."/>
            <person name="Li W.J."/>
        </authorList>
    </citation>
    <scope>NUCLEOTIDE SEQUENCE [LARGE SCALE GENOMIC DNA]</scope>
    <source>
        <strain evidence="13 14">NCCP-691</strain>
    </source>
</reference>
<dbReference type="InterPro" id="IPR003018">
    <property type="entry name" value="GAF"/>
</dbReference>
<dbReference type="CDD" id="cd06225">
    <property type="entry name" value="HAMP"/>
    <property type="match status" value="9"/>
</dbReference>
<dbReference type="PROSITE" id="PS50885">
    <property type="entry name" value="HAMP"/>
    <property type="match status" value="10"/>
</dbReference>
<sequence>MKEHTMDMNEEAIQDLDIRQLLTTLKALKRGDFSVRMPSDWTGVAGKVADTLNDIIDANQEMAESITTVSRVVGREGRLGQRASAPGVAGGWAAMVRSVNSLIDDLVHPTTEMARVISAVAKGDLSQSMSLEVDGRPLKGQFLRAASTVNTMVEQLSSFASEVTRVAREVGTDGKLGGQAEVRGVAGTWKDLTDSVNSMAGNLTSQVRNIAEVTTAVANGDLSKKITVDVRGEILELKDTINTMVDQLRSFASEVTRVAREVGTEGRLGGQANVPGVGGTWKDLTDNVNFMASNLTGQVRNIAEVTTAVARGDLSKKITVDVKGEILELKDTINVMVDQLSSFASEVTRVAREVGTEGKLGGQAHVPGVGGTWKDLTDNVNFMASNLTGQVRNIADVTTAVARGDLSKKITVDVKGEILELKNTINVMVDQLSSFASEVTRVAREVGTEGKLGGQANVPGVAGTWKDLTDSVNSMAGNLTGQVRNIAEVTTAVANGDLSKKITVDVKGEILELKNTINVMVDQLNSFASEVTRVAREVGTEGKLGGQAYVNGVGGTWKDLTDNVNFMASNLTGQVRNIAEVTTAVARGDLSKKITVDVKGEIRELKDTINTMVDQLSSFASEVTRVAREVGTEGKLGGQAHVPGVAGTWKDLTDSVNSMAGNLTGQVRNIADVTTAVANGDLSKKITVDVKGEILELKNTINVMVDQLRSFASEVTRVAREVGTEGRLGGQANVPGASGTWKDLTDNVNFMASNLTGQVRNIAAVTTAVARGDLSKKITVDVKGEILELKETINVMVDQLSSFASEVTRVAREVGTEGKLGGQAEVPGAAGTWKDLTDNVNFMAANLTAQVRGIAGVVTAVANGDLKKKLTVAARGEMAELANTINEMTDTLEVFADQATTVAREVGVEGKLGGQASVPGAAGTWKDLTENVNQLAANLTNQVRAIADVATAVTRGDLSRSIQVDARGEVADLKDNINEMIRNLKETTQKNAQQDWLKTNLARFTRLLQGQRDLGAVSSLILSELAPLVTAHHGVFYLMDAPSDDARLQRVASYGYRPGNSVPASFGPGEGLVGQCVVEKQRIWLTNVPRDYIQVSSGLGAAPPTNIVVLPILFEQQVKAVIELASLDRFTETHLSFLDQLMESIGVVLNTIEANSRTESLLTQSQSLAQELQQTNLELAEKARLLSEQNIEVERKNREVEQAKLALEEKASQLALSSKYKSEFLANMSHELRTPLNSLLILAQQLADNPNGNLSETQVEYARTIFGSGSDLLTLINDILDLSKIESGTVTLEVGEYRFATLRAYVERTFRHMAEAKQLGFSVELADDLPQSMMTDTTRLQQILKNLLSNAFKFTSRGGVSLRIGMAAHGWSPDNPNLAQAEAVLAFTVTDTGVGIPADKLQLIFEAFQQADGSTARKYGGTGLGLSISRELARLLSGEIRVESEVGAGSSFTLYLPWKREGFINCERPRKLAPQAPAVTANVVYTLPAPASAGAESVQPPEEMAFDDRALVAPGDPSVLIVEDDQRTAKSLLDHARENNFKGIVAQPDAALPLTRDYLPSAILLDVDRADGDGLAVLDRLKLDPATRHIPVHVLSEHLDRAQALRRGAASCIGKPFSTAQLQEEFARIQEFVTNGKRKLLVLEDDPVQRQAIVELIAADDVQIEAAGDAREALDLLQRLTFDCMVLDLGLPDLDGITLLESIGADDRLRNLPVVIHTAHELQGELRERVERVARTIVLKDARSPRHLLAETSLLLHRPQAALPEPGQRMLEEAHDGDVDLAGRKVLVVDDDLRNIFALSSVLERQQMEVLYAENGRDGIEVLQSNPDVEVVLMDIMMPEMDGYDTMRAIRSLPEFQALPIITLTAKAMKGDRDKCIAAGASDYITKPVDVAKLLSLLRVWVATSRRPPAPRMLTA</sequence>
<evidence type="ECO:0000256" key="9">
    <source>
        <dbReference type="SAM" id="Coils"/>
    </source>
</evidence>
<evidence type="ECO:0000259" key="12">
    <source>
        <dbReference type="PROSITE" id="PS50885"/>
    </source>
</evidence>
<dbReference type="InterPro" id="IPR029016">
    <property type="entry name" value="GAF-like_dom_sf"/>
</dbReference>
<feature type="coiled-coil region" evidence="9">
    <location>
        <begin position="1162"/>
        <end position="1213"/>
    </location>
</feature>
<feature type="domain" description="HAMP" evidence="12">
    <location>
        <begin position="477"/>
        <end position="529"/>
    </location>
</feature>
<dbReference type="InterPro" id="IPR003661">
    <property type="entry name" value="HisK_dim/P_dom"/>
</dbReference>
<dbReference type="GO" id="GO:0016301">
    <property type="term" value="F:kinase activity"/>
    <property type="evidence" value="ECO:0007669"/>
    <property type="project" value="UniProtKB-KW"/>
</dbReference>
<comment type="catalytic activity">
    <reaction evidence="1">
        <text>ATP + protein L-histidine = ADP + protein N-phospho-L-histidine.</text>
        <dbReference type="EC" id="2.7.13.3"/>
    </reaction>
</comment>
<evidence type="ECO:0000256" key="3">
    <source>
        <dbReference type="ARBA" id="ARBA00012438"/>
    </source>
</evidence>
<dbReference type="InterPro" id="IPR003594">
    <property type="entry name" value="HATPase_dom"/>
</dbReference>
<feature type="domain" description="Response regulatory" evidence="11">
    <location>
        <begin position="1785"/>
        <end position="1902"/>
    </location>
</feature>
<feature type="domain" description="Response regulatory" evidence="11">
    <location>
        <begin position="1518"/>
        <end position="1630"/>
    </location>
</feature>
<feature type="domain" description="HAMP" evidence="12">
    <location>
        <begin position="661"/>
        <end position="713"/>
    </location>
</feature>
<feature type="domain" description="HAMP" evidence="12">
    <location>
        <begin position="104"/>
        <end position="161"/>
    </location>
</feature>
<evidence type="ECO:0000256" key="7">
    <source>
        <dbReference type="ARBA" id="ARBA00023012"/>
    </source>
</evidence>
<keyword evidence="14" id="KW-1185">Reference proteome</keyword>
<feature type="modified residue" description="4-aspartylphosphate" evidence="8">
    <location>
        <position position="1566"/>
    </location>
</feature>
<dbReference type="Pfam" id="PF02518">
    <property type="entry name" value="HATPase_c"/>
    <property type="match status" value="1"/>
</dbReference>
<dbReference type="SMART" id="SM00388">
    <property type="entry name" value="HisKA"/>
    <property type="match status" value="1"/>
</dbReference>
<dbReference type="EC" id="2.7.13.3" evidence="3"/>
<dbReference type="EMBL" id="BPMK01000014">
    <property type="protein sequence ID" value="GIZ53126.1"/>
    <property type="molecule type" value="Genomic_DNA"/>
</dbReference>
<dbReference type="RefSeq" id="WP_238482465.1">
    <property type="nucleotide sequence ID" value="NZ_BPMK01000014.1"/>
</dbReference>
<feature type="domain" description="HAMP" evidence="12">
    <location>
        <begin position="201"/>
        <end position="253"/>
    </location>
</feature>
<feature type="domain" description="HAMP" evidence="12">
    <location>
        <begin position="385"/>
        <end position="437"/>
    </location>
</feature>
<evidence type="ECO:0000256" key="5">
    <source>
        <dbReference type="ARBA" id="ARBA00022679"/>
    </source>
</evidence>
<comment type="subcellular location">
    <subcellularLocation>
        <location evidence="2">Membrane</location>
    </subcellularLocation>
</comment>
<dbReference type="PROSITE" id="PS50109">
    <property type="entry name" value="HIS_KIN"/>
    <property type="match status" value="1"/>
</dbReference>
<evidence type="ECO:0000256" key="6">
    <source>
        <dbReference type="ARBA" id="ARBA00022777"/>
    </source>
</evidence>
<protein>
    <recommendedName>
        <fullName evidence="3">histidine kinase</fullName>
        <ecNumber evidence="3">2.7.13.3</ecNumber>
    </recommendedName>
</protein>
<dbReference type="SUPFAM" id="SSF55874">
    <property type="entry name" value="ATPase domain of HSP90 chaperone/DNA topoisomerase II/histidine kinase"/>
    <property type="match status" value="1"/>
</dbReference>
<dbReference type="SMART" id="SM00065">
    <property type="entry name" value="GAF"/>
    <property type="match status" value="1"/>
</dbReference>
<feature type="domain" description="Response regulatory" evidence="11">
    <location>
        <begin position="1639"/>
        <end position="1755"/>
    </location>
</feature>
<dbReference type="Pfam" id="PF00512">
    <property type="entry name" value="HisKA"/>
    <property type="match status" value="1"/>
</dbReference>
<proteinExistence type="predicted"/>
<feature type="domain" description="Histidine kinase" evidence="10">
    <location>
        <begin position="1227"/>
        <end position="1460"/>
    </location>
</feature>
<dbReference type="SUPFAM" id="SSF55781">
    <property type="entry name" value="GAF domain-like"/>
    <property type="match status" value="1"/>
</dbReference>
<dbReference type="PROSITE" id="PS50110">
    <property type="entry name" value="RESPONSE_REGULATORY"/>
    <property type="match status" value="3"/>
</dbReference>
<dbReference type="CDD" id="cd17546">
    <property type="entry name" value="REC_hyHK_CKI1_RcsC-like"/>
    <property type="match status" value="1"/>
</dbReference>
<dbReference type="SUPFAM" id="SSF58104">
    <property type="entry name" value="Methyl-accepting chemotaxis protein (MCP) signaling domain"/>
    <property type="match status" value="4"/>
</dbReference>
<dbReference type="InterPro" id="IPR003660">
    <property type="entry name" value="HAMP_dom"/>
</dbReference>
<evidence type="ECO:0000259" key="11">
    <source>
        <dbReference type="PROSITE" id="PS50110"/>
    </source>
</evidence>
<keyword evidence="7" id="KW-0902">Two-component regulatory system</keyword>
<feature type="domain" description="HAMP" evidence="12">
    <location>
        <begin position="937"/>
        <end position="989"/>
    </location>
</feature>
<evidence type="ECO:0000259" key="10">
    <source>
        <dbReference type="PROSITE" id="PS50109"/>
    </source>
</evidence>
<dbReference type="SUPFAM" id="SSF47384">
    <property type="entry name" value="Homodimeric domain of signal transducing histidine kinase"/>
    <property type="match status" value="1"/>
</dbReference>
<dbReference type="InterPro" id="IPR011006">
    <property type="entry name" value="CheY-like_superfamily"/>
</dbReference>
<organism evidence="13 14">
    <name type="scientific">Noviherbaspirillum aridicola</name>
    <dbReference type="NCBI Taxonomy" id="2849687"/>
    <lineage>
        <taxon>Bacteria</taxon>
        <taxon>Pseudomonadati</taxon>
        <taxon>Pseudomonadota</taxon>
        <taxon>Betaproteobacteria</taxon>
        <taxon>Burkholderiales</taxon>
        <taxon>Oxalobacteraceae</taxon>
        <taxon>Noviherbaspirillum</taxon>
    </lineage>
</organism>
<dbReference type="Pfam" id="PF00672">
    <property type="entry name" value="HAMP"/>
    <property type="match status" value="8"/>
</dbReference>
<dbReference type="SMART" id="SM00387">
    <property type="entry name" value="HATPase_c"/>
    <property type="match status" value="1"/>
</dbReference>